<dbReference type="GO" id="GO:0009898">
    <property type="term" value="C:cytoplasmic side of plasma membrane"/>
    <property type="evidence" value="ECO:0007669"/>
    <property type="project" value="TreeGrafter"/>
</dbReference>
<feature type="domain" description="Aldehyde dehydrogenase" evidence="3">
    <location>
        <begin position="55"/>
        <end position="109"/>
    </location>
</feature>
<dbReference type="AlphaFoldDB" id="A0A383AHV2"/>
<keyword evidence="2" id="KW-0520">NAD</keyword>
<evidence type="ECO:0000256" key="2">
    <source>
        <dbReference type="ARBA" id="ARBA00023027"/>
    </source>
</evidence>
<dbReference type="GO" id="GO:0010133">
    <property type="term" value="P:L-proline catabolic process to L-glutamate"/>
    <property type="evidence" value="ECO:0007669"/>
    <property type="project" value="TreeGrafter"/>
</dbReference>
<dbReference type="SUPFAM" id="SSF53720">
    <property type="entry name" value="ALDH-like"/>
    <property type="match status" value="1"/>
</dbReference>
<protein>
    <recommendedName>
        <fullName evidence="3">Aldehyde dehydrogenase domain-containing protein</fullName>
    </recommendedName>
</protein>
<gene>
    <name evidence="4" type="ORF">METZ01_LOCUS460017</name>
</gene>
<evidence type="ECO:0000259" key="3">
    <source>
        <dbReference type="Pfam" id="PF00171"/>
    </source>
</evidence>
<evidence type="ECO:0000313" key="4">
    <source>
        <dbReference type="EMBL" id="SVE07163.1"/>
    </source>
</evidence>
<accession>A0A383AHV2</accession>
<proteinExistence type="predicted"/>
<dbReference type="EMBL" id="UINC01192161">
    <property type="protein sequence ID" value="SVE07163.1"/>
    <property type="molecule type" value="Genomic_DNA"/>
</dbReference>
<keyword evidence="1" id="KW-0560">Oxidoreductase</keyword>
<organism evidence="4">
    <name type="scientific">marine metagenome</name>
    <dbReference type="NCBI Taxonomy" id="408172"/>
    <lineage>
        <taxon>unclassified sequences</taxon>
        <taxon>metagenomes</taxon>
        <taxon>ecological metagenomes</taxon>
    </lineage>
</organism>
<dbReference type="Pfam" id="PF00171">
    <property type="entry name" value="Aldedh"/>
    <property type="match status" value="1"/>
</dbReference>
<dbReference type="InterPro" id="IPR015590">
    <property type="entry name" value="Aldehyde_DH_dom"/>
</dbReference>
<dbReference type="Gene3D" id="3.40.605.10">
    <property type="entry name" value="Aldehyde Dehydrogenase, Chain A, domain 1"/>
    <property type="match status" value="1"/>
</dbReference>
<feature type="non-terminal residue" evidence="4">
    <location>
        <position position="109"/>
    </location>
</feature>
<name>A0A383AHV2_9ZZZZ</name>
<dbReference type="PANTHER" id="PTHR42862:SF1">
    <property type="entry name" value="DELTA-1-PYRROLINE-5-CARBOXYLATE DEHYDROGENASE 2, ISOFORM A-RELATED"/>
    <property type="match status" value="1"/>
</dbReference>
<dbReference type="PANTHER" id="PTHR42862">
    <property type="entry name" value="DELTA-1-PYRROLINE-5-CARBOXYLATE DEHYDROGENASE 1, ISOFORM A-RELATED"/>
    <property type="match status" value="1"/>
</dbReference>
<dbReference type="InterPro" id="IPR050485">
    <property type="entry name" value="Proline_metab_enzyme"/>
</dbReference>
<dbReference type="InterPro" id="IPR016161">
    <property type="entry name" value="Ald_DH/histidinol_DH"/>
</dbReference>
<sequence>MNTIPKPLNEPILNYRPGSPERISLQARLKELSAKEIEIPLIIGGAEVRTGNMSTCVMPHNHGHVLAQFHQAGPAEITQAIDAAKAAWADWSRTALEERAQIFLKMAKL</sequence>
<reference evidence="4" key="1">
    <citation type="submission" date="2018-05" db="EMBL/GenBank/DDBJ databases">
        <authorList>
            <person name="Lanie J.A."/>
            <person name="Ng W.-L."/>
            <person name="Kazmierczak K.M."/>
            <person name="Andrzejewski T.M."/>
            <person name="Davidsen T.M."/>
            <person name="Wayne K.J."/>
            <person name="Tettelin H."/>
            <person name="Glass J.I."/>
            <person name="Rusch D."/>
            <person name="Podicherti R."/>
            <person name="Tsui H.-C.T."/>
            <person name="Winkler M.E."/>
        </authorList>
    </citation>
    <scope>NUCLEOTIDE SEQUENCE</scope>
</reference>
<dbReference type="InterPro" id="IPR016162">
    <property type="entry name" value="Ald_DH_N"/>
</dbReference>
<dbReference type="GO" id="GO:0003842">
    <property type="term" value="F:L-glutamate gamma-semialdehyde dehydrogenase activity"/>
    <property type="evidence" value="ECO:0007669"/>
    <property type="project" value="TreeGrafter"/>
</dbReference>
<evidence type="ECO:0000256" key="1">
    <source>
        <dbReference type="ARBA" id="ARBA00023002"/>
    </source>
</evidence>